<feature type="region of interest" description="Disordered" evidence="2">
    <location>
        <begin position="447"/>
        <end position="476"/>
    </location>
</feature>
<dbReference type="PANTHER" id="PTHR10098:SF108">
    <property type="entry name" value="TETRATRICOPEPTIDE REPEAT PROTEIN 28"/>
    <property type="match status" value="1"/>
</dbReference>
<dbReference type="EMBL" id="FMCT01000027">
    <property type="protein sequence ID" value="SCF50202.1"/>
    <property type="molecule type" value="Genomic_DNA"/>
</dbReference>
<dbReference type="STRING" id="47853.TK50_00430"/>
<feature type="compositionally biased region" description="Low complexity" evidence="2">
    <location>
        <begin position="851"/>
        <end position="866"/>
    </location>
</feature>
<feature type="repeat" description="TPR" evidence="1">
    <location>
        <begin position="520"/>
        <end position="553"/>
    </location>
</feature>
<evidence type="ECO:0000256" key="1">
    <source>
        <dbReference type="PROSITE-ProRule" id="PRU00339"/>
    </source>
</evidence>
<evidence type="ECO:0000259" key="3">
    <source>
        <dbReference type="Pfam" id="PF12770"/>
    </source>
</evidence>
<keyword evidence="5" id="KW-1185">Reference proteome</keyword>
<name>A0A1C5AYB5_9ACTN</name>
<dbReference type="SMART" id="SM00028">
    <property type="entry name" value="TPR"/>
    <property type="match status" value="6"/>
</dbReference>
<proteinExistence type="predicted"/>
<sequence length="976" mass="102972">MGGGPESGSVWWLGFWQTARHAHWWLSADVRLPDRAGPLAVGSIELDRLTEPLAALAAALPGLVATERAALVDVDRRIADTLPRGDDPASTASAIATRIELLGDRAAVLGAAARRAWTGAMVDPAGNLALFRELGGILLPQELRDRLRTAHAAETTLVVAPGPGLSGVPWELLVVDDDHDVRLVERATVLGGVSPAMLVNLARPASRAGGGRAVRVVDPTAVGSRTGGGRIYPDGVPEAWRSRTGGGDALLGTGAAGGCSPVELSAALQSQEWSRLVFVGHASATDPAMPTSAGLELAVDGETGDSRLTAGQWLRDPTRWPAPRRVGFVACQSDDAGYTEQIGLTLAALNAGARTVVATRWSLPSDGSERLVAGGAPIGSATTALALAVDAALGTTDPVGAIGEWQRDRLACWRSARSDAARRLHAPLVWSALVTYDIPDAAVSAIPGADDQPVTRRPAPGSPRHDAPRVPPAGDAAEVAKTSLAAGVAAFGRADWQEAREHYLVALAAFTACGDLKGVADATTNVGNTAYFLGDLEEAADRYRTALPLYRDLDLDRQVAVVGQNLGNVSFQRGELDVAAEQYRAAAEALLRGDFRRHAADTLVNLGAVLIELGRPHVALGHLDQAGALYRETCDESELGGKLAELDQNTGLALAGAKSFERARAHLLSALRHWQSDEPSAERAARANHNLGLVALRAGDLPEAQLRYTRALEHFHTVGNEHEAADARLGLGTVARHRGDVRAARSNFRQAQEHYRRTGQWLAYAQAAFNEGLTHPGDSDRRFDLLAGAWAAMQSMSWRLAHVSERAAWRAALDHANDEVLETARLGGRDRQFAELVESLRIAGTLRRVAPTSLSPSSLSPTSLTPAGQEEADRDSPFVEPLPSMTLSAGPVVPWAASSAADEAPCDAPPWIDCGWPPTLVDAVARAEEIVAVTGATTLPLRRGAVSLIPLLSRHPEQEGPGWTDRAPGSTGTDAD</sequence>
<feature type="region of interest" description="Disordered" evidence="2">
    <location>
        <begin position="851"/>
        <end position="876"/>
    </location>
</feature>
<dbReference type="SUPFAM" id="SSF48452">
    <property type="entry name" value="TPR-like"/>
    <property type="match status" value="2"/>
</dbReference>
<reference evidence="5" key="1">
    <citation type="submission" date="2016-06" db="EMBL/GenBank/DDBJ databases">
        <authorList>
            <person name="Varghese N."/>
            <person name="Submissions Spin"/>
        </authorList>
    </citation>
    <scope>NUCLEOTIDE SEQUENCE [LARGE SCALE GENOMIC DNA]</scope>
    <source>
        <strain evidence="5">DSM 43168</strain>
    </source>
</reference>
<dbReference type="InterPro" id="IPR019734">
    <property type="entry name" value="TPR_rpt"/>
</dbReference>
<feature type="domain" description="CHAT" evidence="3">
    <location>
        <begin position="130"/>
        <end position="373"/>
    </location>
</feature>
<dbReference type="InterPro" id="IPR011990">
    <property type="entry name" value="TPR-like_helical_dom_sf"/>
</dbReference>
<dbReference type="Pfam" id="PF12770">
    <property type="entry name" value="CHAT"/>
    <property type="match status" value="1"/>
</dbReference>
<evidence type="ECO:0000256" key="2">
    <source>
        <dbReference type="SAM" id="MobiDB-lite"/>
    </source>
</evidence>
<dbReference type="PROSITE" id="PS50005">
    <property type="entry name" value="TPR"/>
    <property type="match status" value="1"/>
</dbReference>
<dbReference type="InterPro" id="IPR024983">
    <property type="entry name" value="CHAT_dom"/>
</dbReference>
<evidence type="ECO:0000313" key="5">
    <source>
        <dbReference type="Proteomes" id="UP000183585"/>
    </source>
</evidence>
<dbReference type="Pfam" id="PF13424">
    <property type="entry name" value="TPR_12"/>
    <property type="match status" value="1"/>
</dbReference>
<evidence type="ECO:0000313" key="4">
    <source>
        <dbReference type="EMBL" id="SCF50202.1"/>
    </source>
</evidence>
<feature type="region of interest" description="Disordered" evidence="2">
    <location>
        <begin position="953"/>
        <end position="976"/>
    </location>
</feature>
<dbReference type="AlphaFoldDB" id="A0A1C5AYB5"/>
<dbReference type="PANTHER" id="PTHR10098">
    <property type="entry name" value="RAPSYN-RELATED"/>
    <property type="match status" value="1"/>
</dbReference>
<accession>A0A1C5AYB5</accession>
<keyword evidence="1" id="KW-0802">TPR repeat</keyword>
<gene>
    <name evidence="4" type="ORF">GA0070563_12730</name>
</gene>
<dbReference type="Proteomes" id="UP000183585">
    <property type="component" value="Unassembled WGS sequence"/>
</dbReference>
<protein>
    <submittedName>
        <fullName evidence="4">Tfp pilus assembly protein PilF</fullName>
    </submittedName>
</protein>
<dbReference type="Gene3D" id="1.25.40.10">
    <property type="entry name" value="Tetratricopeptide repeat domain"/>
    <property type="match status" value="2"/>
</dbReference>
<organism evidence="4 5">
    <name type="scientific">Micromonospora carbonacea</name>
    <dbReference type="NCBI Taxonomy" id="47853"/>
    <lineage>
        <taxon>Bacteria</taxon>
        <taxon>Bacillati</taxon>
        <taxon>Actinomycetota</taxon>
        <taxon>Actinomycetes</taxon>
        <taxon>Micromonosporales</taxon>
        <taxon>Micromonosporaceae</taxon>
        <taxon>Micromonospora</taxon>
    </lineage>
</organism>